<gene>
    <name evidence="3" type="ORF">A2570_02710</name>
</gene>
<keyword evidence="2" id="KW-0472">Membrane</keyword>
<evidence type="ECO:0000313" key="3">
    <source>
        <dbReference type="EMBL" id="OGY40174.1"/>
    </source>
</evidence>
<reference evidence="3 4" key="1">
    <citation type="journal article" date="2016" name="Nat. Commun.">
        <title>Thousands of microbial genomes shed light on interconnected biogeochemical processes in an aquifer system.</title>
        <authorList>
            <person name="Anantharaman K."/>
            <person name="Brown C.T."/>
            <person name="Hug L.A."/>
            <person name="Sharon I."/>
            <person name="Castelle C.J."/>
            <person name="Probst A.J."/>
            <person name="Thomas B.C."/>
            <person name="Singh A."/>
            <person name="Wilkins M.J."/>
            <person name="Karaoz U."/>
            <person name="Brodie E.L."/>
            <person name="Williams K.H."/>
            <person name="Hubbard S.S."/>
            <person name="Banfield J.F."/>
        </authorList>
    </citation>
    <scope>NUCLEOTIDE SEQUENCE [LARGE SCALE GENOMIC DNA]</scope>
</reference>
<name>A0A1G1XJV7_9BACT</name>
<dbReference type="Proteomes" id="UP000178570">
    <property type="component" value="Unassembled WGS sequence"/>
</dbReference>
<feature type="region of interest" description="Disordered" evidence="1">
    <location>
        <begin position="206"/>
        <end position="239"/>
    </location>
</feature>
<evidence type="ECO:0000256" key="1">
    <source>
        <dbReference type="SAM" id="MobiDB-lite"/>
    </source>
</evidence>
<sequence>MKKRLDFALPVRVSGATFPFKRFLRQRMFVILFLLAISVFFIILFNEGKTESAIFYPESCLGGWENPQLAQGPAETESPKDFNRENSAVLSNFFAEIYCGGFSGEIPENSRPEKVLLKFGLTIKSISSSTEEFYPEALNQGTTTEIIFSPTIESEVSPAPELEIVLPQEETVLPTPEESPVSFFRKIFMIAHFESALAHAEEIISSQEPQTQETTRPSPESAPTLIPEPSLSFTPEPSPEAILEPTVSMVASSTPEVLLESPFEPTPIIDQDASSTPLILLEIETNQSASSTEIFSEEEALVPSLFLPELMEIFYSFDGINWSSLGRVNLPGVENSVFEIPDFDWDELSQLQIKISSLPNELTGSEILLEHVALEVVYSLDFSTVENILQPSQEQEGAVVNTEDNDFDGSEQFVVSEPIVFNQVEDKPVLKQRKFEKKVKVDNQADHGCYLTPFSQDISGVDTGLFELTIVKGSVNPSVLEIGSLPDGIDIIFSGNKDHAYYLSQNETVIGLEIINQSGSQVGDFTIPIIYTQNGVRESSVICQVNIINQ</sequence>
<evidence type="ECO:0000256" key="2">
    <source>
        <dbReference type="SAM" id="Phobius"/>
    </source>
</evidence>
<feature type="compositionally biased region" description="Polar residues" evidence="1">
    <location>
        <begin position="206"/>
        <end position="218"/>
    </location>
</feature>
<protein>
    <submittedName>
        <fullName evidence="3">Uncharacterized protein</fullName>
    </submittedName>
</protein>
<dbReference type="EMBL" id="MHHY01000009">
    <property type="protein sequence ID" value="OGY40174.1"/>
    <property type="molecule type" value="Genomic_DNA"/>
</dbReference>
<evidence type="ECO:0000313" key="4">
    <source>
        <dbReference type="Proteomes" id="UP000178570"/>
    </source>
</evidence>
<accession>A0A1G1XJV7</accession>
<keyword evidence="2" id="KW-1133">Transmembrane helix</keyword>
<keyword evidence="2" id="KW-0812">Transmembrane</keyword>
<comment type="caution">
    <text evidence="3">The sequence shown here is derived from an EMBL/GenBank/DDBJ whole genome shotgun (WGS) entry which is preliminary data.</text>
</comment>
<feature type="transmembrane region" description="Helical" evidence="2">
    <location>
        <begin position="28"/>
        <end position="45"/>
    </location>
</feature>
<proteinExistence type="predicted"/>
<organism evidence="3 4">
    <name type="scientific">Candidatus Brennerbacteria bacterium RIFOXYD1_FULL_41_16</name>
    <dbReference type="NCBI Taxonomy" id="1797529"/>
    <lineage>
        <taxon>Bacteria</taxon>
        <taxon>Candidatus Brenneribacteriota</taxon>
    </lineage>
</organism>
<dbReference type="STRING" id="1797529.A2570_02710"/>
<dbReference type="AlphaFoldDB" id="A0A1G1XJV7"/>